<dbReference type="EMBL" id="UINC01133254">
    <property type="protein sequence ID" value="SVD16081.1"/>
    <property type="molecule type" value="Genomic_DNA"/>
</dbReference>
<proteinExistence type="predicted"/>
<gene>
    <name evidence="1" type="ORF">METZ01_LOCUS368935</name>
</gene>
<evidence type="ECO:0000313" key="1">
    <source>
        <dbReference type="EMBL" id="SVD16081.1"/>
    </source>
</evidence>
<protein>
    <submittedName>
        <fullName evidence="1">Uncharacterized protein</fullName>
    </submittedName>
</protein>
<name>A0A382T474_9ZZZZ</name>
<feature type="non-terminal residue" evidence="1">
    <location>
        <position position="1"/>
    </location>
</feature>
<reference evidence="1" key="1">
    <citation type="submission" date="2018-05" db="EMBL/GenBank/DDBJ databases">
        <authorList>
            <person name="Lanie J.A."/>
            <person name="Ng W.-L."/>
            <person name="Kazmierczak K.M."/>
            <person name="Andrzejewski T.M."/>
            <person name="Davidsen T.M."/>
            <person name="Wayne K.J."/>
            <person name="Tettelin H."/>
            <person name="Glass J.I."/>
            <person name="Rusch D."/>
            <person name="Podicherti R."/>
            <person name="Tsui H.-C.T."/>
            <person name="Winkler M.E."/>
        </authorList>
    </citation>
    <scope>NUCLEOTIDE SEQUENCE</scope>
</reference>
<organism evidence="1">
    <name type="scientific">marine metagenome</name>
    <dbReference type="NCBI Taxonomy" id="408172"/>
    <lineage>
        <taxon>unclassified sequences</taxon>
        <taxon>metagenomes</taxon>
        <taxon>ecological metagenomes</taxon>
    </lineage>
</organism>
<accession>A0A382T474</accession>
<dbReference type="AlphaFoldDB" id="A0A382T474"/>
<sequence length="28" mass="3383">LYIKNQIIHFNFFQGPQKQRPKGDHQLS</sequence>